<organism evidence="1">
    <name type="scientific">marine sediment metagenome</name>
    <dbReference type="NCBI Taxonomy" id="412755"/>
    <lineage>
        <taxon>unclassified sequences</taxon>
        <taxon>metagenomes</taxon>
        <taxon>ecological metagenomes</taxon>
    </lineage>
</organism>
<evidence type="ECO:0000313" key="1">
    <source>
        <dbReference type="EMBL" id="KKL55012.1"/>
    </source>
</evidence>
<dbReference type="InterPro" id="IPR029063">
    <property type="entry name" value="SAM-dependent_MTases_sf"/>
</dbReference>
<dbReference type="InterPro" id="IPR029044">
    <property type="entry name" value="Nucleotide-diphossugar_trans"/>
</dbReference>
<protein>
    <submittedName>
        <fullName evidence="1">Uncharacterized protein</fullName>
    </submittedName>
</protein>
<dbReference type="AlphaFoldDB" id="A0A0F9FV33"/>
<proteinExistence type="predicted"/>
<reference evidence="1" key="1">
    <citation type="journal article" date="2015" name="Nature">
        <title>Complex archaea that bridge the gap between prokaryotes and eukaryotes.</title>
        <authorList>
            <person name="Spang A."/>
            <person name="Saw J.H."/>
            <person name="Jorgensen S.L."/>
            <person name="Zaremba-Niedzwiedzka K."/>
            <person name="Martijn J."/>
            <person name="Lind A.E."/>
            <person name="van Eijk R."/>
            <person name="Schleper C."/>
            <person name="Guy L."/>
            <person name="Ettema T.J."/>
        </authorList>
    </citation>
    <scope>NUCLEOTIDE SEQUENCE</scope>
</reference>
<accession>A0A0F9FV33</accession>
<dbReference type="EMBL" id="LAZR01030992">
    <property type="protein sequence ID" value="KKL55012.1"/>
    <property type="molecule type" value="Genomic_DNA"/>
</dbReference>
<dbReference type="Gene3D" id="3.90.550.40">
    <property type="match status" value="1"/>
</dbReference>
<name>A0A0F9FV33_9ZZZZ</name>
<dbReference type="SUPFAM" id="SSF53448">
    <property type="entry name" value="Nucleotide-diphospho-sugar transferases"/>
    <property type="match status" value="1"/>
</dbReference>
<comment type="caution">
    <text evidence="1">The sequence shown here is derived from an EMBL/GenBank/DDBJ whole genome shotgun (WGS) entry which is preliminary data.</text>
</comment>
<feature type="non-terminal residue" evidence="1">
    <location>
        <position position="392"/>
    </location>
</feature>
<gene>
    <name evidence="1" type="ORF">LCGC14_2259650</name>
</gene>
<sequence length="392" mass="42862">MSTIFFDAGPPASGQKVCLATTAYDGVAASYAFSIQRSREALMQVGIQSAYFLLSGNCHVDDARNTVVQEFLLTDCTDLVFLDADVSWDPESLIQLCQYDCDVVGGVYPYKRAGMENAMPVRPLLSDAAKMGDGLVEVEGLPTGFMRIRRHVLERLAADAPSHWGEHEKRTQVPIVFERTLEGGIRWGGDLNFCRKWRAMGGKVFAAAEMRLGHSGDRIIVDSLAASARRASGLTLRYIVEAIRDGRETPGHYVELFEYIGNVCGAPPSVLTMAVVAARQADGPIIETGSGLTTILMAAATDQPVYCLEHDPFWAEHLEKLISESGVTGIGLCVCPIKDGWYDLSDYEAELPERFALGLNDGPPRDLGSRMGFYERFGLCTDTIIADDADDR</sequence>
<dbReference type="Gene3D" id="3.40.50.150">
    <property type="entry name" value="Vaccinia Virus protein VP39"/>
    <property type="match status" value="1"/>
</dbReference>